<dbReference type="InterPro" id="IPR050613">
    <property type="entry name" value="Sec_Metabolite_Reg"/>
</dbReference>
<sequence length="969" mass="103331">MSSRSTFQTTARMNMMSCAECKRSKIKCDRNVPCQSCVRRGCANVCPNGTMAATKANKTLKAQTEKFSARVKCLEERVKELEGALLEAVGSPDHPLLQDQASSEKDINEVSEGIGALIVSEDGRTRYQGEGAASEYLLDMIIRQEGGDQPDPSELCLPSEIVALVNAFPFGVKKTRLTKAIFAPYIPTRERTLQLTDLYFKHLGWLYEPITRQDLMSSIIDPLYPHTGNVANPLGSDTVNVDAVSSHRLSVLFFMLCCGLLHEPDEPSASPASNHSNGANGSPNTATGWNVQPAHSSPPTHPTATAQESKFLSAQYQALGRAALALEPVLWDVSCATVQALFLLIILLDANDRKSNEERWMLVGVCARAVPVLGLQRDGGSWGFDNEEVERRRRLFWELYILDGCTSITNGRPPSLMLQQTDTRFPVEYGPDEWDKMTFHDWMQRFASCCLNSVVRYAFCTRGTTYKTLLELDRKIRTFPVPKALRPPEPAMGSAGAASVGSSASGSSSRSGVSSGSGMSSGSGASGSSLNGPGNGANGAADGNEGWSPDPCIAMQQMAILNEKEANLLYLHRRHFGKPFVQPDGAHIPVSSTEQVMASPFAPSFLATYRSATRLVRGMRSVHAVHPEMTERQWHFWTSVFSACLVLGATCIHGGDTPFTKEALQELEEAVEFFERGSRRCRHAGTMPSLERLLRQSRACAKGDLPPGGECITGTDREICLLACPQKWFLKKAATAQTVSADAIRAQQAAAAASAAAASSGDRPVPDVGAWGDRWALYPPMGGDVDGVGLGWARDLVGGQIPLTNPDQPPAASGQPSTTSGQTPLANGQPSLADGQSQLPNANALRSGFDAMFGYGQQGYSASPDYTPFGMVGMAVPGAGAGGDGDITMGFSGFGFDGGMGLGMGVGMGKGEEASLGGTGLSTLNTGGAMEADPAMDALLRQMAGDAGARTEAMSWDALMKDLGMDGTR</sequence>
<dbReference type="VEuPathDB" id="FungiDB:SCHCODRAFT_02617794"/>
<evidence type="ECO:0000313" key="8">
    <source>
        <dbReference type="EMBL" id="EFI97645.1"/>
    </source>
</evidence>
<feature type="domain" description="4Fe-4S ferredoxin-type" evidence="7">
    <location>
        <begin position="24"/>
        <end position="56"/>
    </location>
</feature>
<keyword evidence="9" id="KW-1185">Reference proteome</keyword>
<dbReference type="CDD" id="cd00067">
    <property type="entry name" value="GAL4"/>
    <property type="match status" value="1"/>
</dbReference>
<dbReference type="KEGG" id="scm:SCHCO_02617794"/>
<dbReference type="GO" id="GO:0005634">
    <property type="term" value="C:nucleus"/>
    <property type="evidence" value="ECO:0007669"/>
    <property type="project" value="UniProtKB-SubCell"/>
</dbReference>
<dbReference type="GeneID" id="9590341"/>
<dbReference type="OMA" id="VSSHEMA"/>
<feature type="compositionally biased region" description="Low complexity" evidence="5">
    <location>
        <begin position="493"/>
        <end position="518"/>
    </location>
</feature>
<keyword evidence="4" id="KW-0175">Coiled coil</keyword>
<dbReference type="Proteomes" id="UP000007431">
    <property type="component" value="Unassembled WGS sequence"/>
</dbReference>
<dbReference type="SMART" id="SM00066">
    <property type="entry name" value="GAL4"/>
    <property type="match status" value="1"/>
</dbReference>
<dbReference type="PANTHER" id="PTHR31001:SF56">
    <property type="entry name" value="ZN(2)-C6 FUNGAL-TYPE DOMAIN-CONTAINING PROTEIN"/>
    <property type="match status" value="1"/>
</dbReference>
<keyword evidence="2" id="KW-0479">Metal-binding</keyword>
<dbReference type="GO" id="GO:0003677">
    <property type="term" value="F:DNA binding"/>
    <property type="evidence" value="ECO:0007669"/>
    <property type="project" value="InterPro"/>
</dbReference>
<evidence type="ECO:0000256" key="2">
    <source>
        <dbReference type="ARBA" id="ARBA00022723"/>
    </source>
</evidence>
<evidence type="ECO:0000256" key="5">
    <source>
        <dbReference type="SAM" id="MobiDB-lite"/>
    </source>
</evidence>
<dbReference type="SUPFAM" id="SSF57701">
    <property type="entry name" value="Zn2/Cys6 DNA-binding domain"/>
    <property type="match status" value="1"/>
</dbReference>
<gene>
    <name evidence="8" type="ORF">SCHCODRAFT_107740</name>
</gene>
<evidence type="ECO:0008006" key="10">
    <source>
        <dbReference type="Google" id="ProtNLM"/>
    </source>
</evidence>
<dbReference type="PROSITE" id="PS50048">
    <property type="entry name" value="ZN2_CY6_FUNGAL_2"/>
    <property type="match status" value="1"/>
</dbReference>
<organism evidence="9">
    <name type="scientific">Schizophyllum commune (strain H4-8 / FGSC 9210)</name>
    <name type="common">Split gill fungus</name>
    <dbReference type="NCBI Taxonomy" id="578458"/>
    <lineage>
        <taxon>Eukaryota</taxon>
        <taxon>Fungi</taxon>
        <taxon>Dikarya</taxon>
        <taxon>Basidiomycota</taxon>
        <taxon>Agaricomycotina</taxon>
        <taxon>Agaricomycetes</taxon>
        <taxon>Agaricomycetidae</taxon>
        <taxon>Agaricales</taxon>
        <taxon>Schizophyllaceae</taxon>
        <taxon>Schizophyllum</taxon>
    </lineage>
</organism>
<evidence type="ECO:0000259" key="7">
    <source>
        <dbReference type="PROSITE" id="PS51379"/>
    </source>
</evidence>
<accession>D8Q386</accession>
<feature type="region of interest" description="Disordered" evidence="5">
    <location>
        <begin position="267"/>
        <end position="307"/>
    </location>
</feature>
<feature type="region of interest" description="Disordered" evidence="5">
    <location>
        <begin position="481"/>
        <end position="543"/>
    </location>
</feature>
<dbReference type="GO" id="GO:0008270">
    <property type="term" value="F:zinc ion binding"/>
    <property type="evidence" value="ECO:0007669"/>
    <property type="project" value="InterPro"/>
</dbReference>
<dbReference type="SMART" id="SM00906">
    <property type="entry name" value="Fungal_trans"/>
    <property type="match status" value="1"/>
</dbReference>
<evidence type="ECO:0000256" key="1">
    <source>
        <dbReference type="ARBA" id="ARBA00004123"/>
    </source>
</evidence>
<feature type="compositionally biased region" description="Low complexity" evidence="5">
    <location>
        <begin position="526"/>
        <end position="543"/>
    </location>
</feature>
<evidence type="ECO:0000313" key="9">
    <source>
        <dbReference type="Proteomes" id="UP000007431"/>
    </source>
</evidence>
<feature type="compositionally biased region" description="Polar residues" evidence="5">
    <location>
        <begin position="814"/>
        <end position="841"/>
    </location>
</feature>
<dbReference type="AlphaFoldDB" id="D8Q386"/>
<dbReference type="PROSITE" id="PS00463">
    <property type="entry name" value="ZN2_CY6_FUNGAL_1"/>
    <property type="match status" value="1"/>
</dbReference>
<dbReference type="GO" id="GO:0000981">
    <property type="term" value="F:DNA-binding transcription factor activity, RNA polymerase II-specific"/>
    <property type="evidence" value="ECO:0007669"/>
    <property type="project" value="InterPro"/>
</dbReference>
<dbReference type="InterPro" id="IPR017896">
    <property type="entry name" value="4Fe4S_Fe-S-bd"/>
</dbReference>
<dbReference type="CDD" id="cd12148">
    <property type="entry name" value="fungal_TF_MHR"/>
    <property type="match status" value="1"/>
</dbReference>
<feature type="compositionally biased region" description="Polar residues" evidence="5">
    <location>
        <begin position="270"/>
        <end position="307"/>
    </location>
</feature>
<dbReference type="GO" id="GO:0006351">
    <property type="term" value="P:DNA-templated transcription"/>
    <property type="evidence" value="ECO:0007669"/>
    <property type="project" value="InterPro"/>
</dbReference>
<evidence type="ECO:0000256" key="3">
    <source>
        <dbReference type="ARBA" id="ARBA00023242"/>
    </source>
</evidence>
<feature type="region of interest" description="Disordered" evidence="5">
    <location>
        <begin position="799"/>
        <end position="841"/>
    </location>
</feature>
<proteinExistence type="predicted"/>
<evidence type="ECO:0000256" key="4">
    <source>
        <dbReference type="SAM" id="Coils"/>
    </source>
</evidence>
<dbReference type="OrthoDB" id="424974at2759"/>
<evidence type="ECO:0000259" key="6">
    <source>
        <dbReference type="PROSITE" id="PS50048"/>
    </source>
</evidence>
<dbReference type="EMBL" id="GL377305">
    <property type="protein sequence ID" value="EFI97645.1"/>
    <property type="molecule type" value="Genomic_DNA"/>
</dbReference>
<feature type="non-terminal residue" evidence="8">
    <location>
        <position position="969"/>
    </location>
</feature>
<comment type="subcellular location">
    <subcellularLocation>
        <location evidence="1">Nucleus</location>
    </subcellularLocation>
</comment>
<dbReference type="Pfam" id="PF04082">
    <property type="entry name" value="Fungal_trans"/>
    <property type="match status" value="1"/>
</dbReference>
<dbReference type="InterPro" id="IPR001138">
    <property type="entry name" value="Zn2Cys6_DnaBD"/>
</dbReference>
<dbReference type="InParanoid" id="D8Q386"/>
<name>D8Q386_SCHCM</name>
<dbReference type="HOGENOM" id="CLU_305909_0_0_1"/>
<feature type="coiled-coil region" evidence="4">
    <location>
        <begin position="57"/>
        <end position="84"/>
    </location>
</feature>
<feature type="domain" description="Zn(2)-C6 fungal-type" evidence="6">
    <location>
        <begin position="17"/>
        <end position="46"/>
    </location>
</feature>
<reference evidence="8 9" key="1">
    <citation type="journal article" date="2010" name="Nat. Biotechnol.">
        <title>Genome sequence of the model mushroom Schizophyllum commune.</title>
        <authorList>
            <person name="Ohm R.A."/>
            <person name="de Jong J.F."/>
            <person name="Lugones L.G."/>
            <person name="Aerts A."/>
            <person name="Kothe E."/>
            <person name="Stajich J.E."/>
            <person name="de Vries R.P."/>
            <person name="Record E."/>
            <person name="Levasseur A."/>
            <person name="Baker S.E."/>
            <person name="Bartholomew K.A."/>
            <person name="Coutinho P.M."/>
            <person name="Erdmann S."/>
            <person name="Fowler T.J."/>
            <person name="Gathman A.C."/>
            <person name="Lombard V."/>
            <person name="Henrissat B."/>
            <person name="Knabe N."/>
            <person name="Kuees U."/>
            <person name="Lilly W.W."/>
            <person name="Lindquist E."/>
            <person name="Lucas S."/>
            <person name="Magnuson J.K."/>
            <person name="Piumi F."/>
            <person name="Raudaskoski M."/>
            <person name="Salamov A."/>
            <person name="Schmutz J."/>
            <person name="Schwarze F.W.M.R."/>
            <person name="vanKuyk P.A."/>
            <person name="Horton J.S."/>
            <person name="Grigoriev I.V."/>
            <person name="Woesten H.A.B."/>
        </authorList>
    </citation>
    <scope>NUCLEOTIDE SEQUENCE [LARGE SCALE GENOMIC DNA]</scope>
    <source>
        <strain evidence="9">H4-8 / FGSC 9210</strain>
    </source>
</reference>
<protein>
    <recommendedName>
        <fullName evidence="10">Zn(2)-C6 fungal-type domain-containing protein</fullName>
    </recommendedName>
</protein>
<dbReference type="InterPro" id="IPR007219">
    <property type="entry name" value="XnlR_reg_dom"/>
</dbReference>
<dbReference type="eggNOG" id="ENOG502SKNS">
    <property type="taxonomic scope" value="Eukaryota"/>
</dbReference>
<dbReference type="Gene3D" id="4.10.240.10">
    <property type="entry name" value="Zn(2)-C6 fungal-type DNA-binding domain"/>
    <property type="match status" value="1"/>
</dbReference>
<keyword evidence="3" id="KW-0539">Nucleus</keyword>
<dbReference type="InterPro" id="IPR036864">
    <property type="entry name" value="Zn2-C6_fun-type_DNA-bd_sf"/>
</dbReference>
<dbReference type="PANTHER" id="PTHR31001">
    <property type="entry name" value="UNCHARACTERIZED TRANSCRIPTIONAL REGULATORY PROTEIN"/>
    <property type="match status" value="1"/>
</dbReference>
<dbReference type="PROSITE" id="PS51379">
    <property type="entry name" value="4FE4S_FER_2"/>
    <property type="match status" value="1"/>
</dbReference>